<reference evidence="6 7" key="1">
    <citation type="submission" date="2024-07" db="EMBL/GenBank/DDBJ databases">
        <title>Luteimonas salilacus sp. nov., isolated from the shore soil of Salt Lake in Tibet of China.</title>
        <authorList>
            <person name="Zhang X."/>
            <person name="Li A."/>
        </authorList>
    </citation>
    <scope>NUCLEOTIDE SEQUENCE [LARGE SCALE GENOMIC DNA]</scope>
    <source>
        <strain evidence="6 7">B3-2-R+30</strain>
    </source>
</reference>
<dbReference type="EC" id="2.7.13.3" evidence="2"/>
<evidence type="ECO:0000256" key="3">
    <source>
        <dbReference type="SAM" id="Coils"/>
    </source>
</evidence>
<accession>A0ABV4HNI2</accession>
<dbReference type="PANTHER" id="PTHR43065:SF42">
    <property type="entry name" value="TWO-COMPONENT SENSOR PPRA"/>
    <property type="match status" value="1"/>
</dbReference>
<evidence type="ECO:0000313" key="7">
    <source>
        <dbReference type="Proteomes" id="UP001566331"/>
    </source>
</evidence>
<dbReference type="PRINTS" id="PR00344">
    <property type="entry name" value="BCTRLSENSOR"/>
</dbReference>
<dbReference type="InterPro" id="IPR005467">
    <property type="entry name" value="His_kinase_dom"/>
</dbReference>
<dbReference type="Proteomes" id="UP001566331">
    <property type="component" value="Unassembled WGS sequence"/>
</dbReference>
<keyword evidence="4" id="KW-1133">Transmembrane helix</keyword>
<dbReference type="PANTHER" id="PTHR43065">
    <property type="entry name" value="SENSOR HISTIDINE KINASE"/>
    <property type="match status" value="1"/>
</dbReference>
<keyword evidence="6" id="KW-0808">Transferase</keyword>
<evidence type="ECO:0000256" key="2">
    <source>
        <dbReference type="ARBA" id="ARBA00012438"/>
    </source>
</evidence>
<dbReference type="Pfam" id="PF02518">
    <property type="entry name" value="HATPase_c"/>
    <property type="match status" value="1"/>
</dbReference>
<feature type="coiled-coil region" evidence="3">
    <location>
        <begin position="184"/>
        <end position="221"/>
    </location>
</feature>
<proteinExistence type="predicted"/>
<feature type="transmembrane region" description="Helical" evidence="4">
    <location>
        <begin position="82"/>
        <end position="102"/>
    </location>
</feature>
<dbReference type="InterPro" id="IPR036097">
    <property type="entry name" value="HisK_dim/P_sf"/>
</dbReference>
<feature type="transmembrane region" description="Helical" evidence="4">
    <location>
        <begin position="21"/>
        <end position="41"/>
    </location>
</feature>
<dbReference type="InterPro" id="IPR004358">
    <property type="entry name" value="Sig_transdc_His_kin-like_C"/>
</dbReference>
<keyword evidence="7" id="KW-1185">Reference proteome</keyword>
<dbReference type="SUPFAM" id="SSF47384">
    <property type="entry name" value="Homodimeric domain of signal transducing histidine kinase"/>
    <property type="match status" value="1"/>
</dbReference>
<dbReference type="SMART" id="SM00387">
    <property type="entry name" value="HATPase_c"/>
    <property type="match status" value="1"/>
</dbReference>
<dbReference type="SUPFAM" id="SSF55874">
    <property type="entry name" value="ATPase domain of HSP90 chaperone/DNA topoisomerase II/histidine kinase"/>
    <property type="match status" value="1"/>
</dbReference>
<name>A0ABV4HNI2_9GAMM</name>
<comment type="catalytic activity">
    <reaction evidence="1">
        <text>ATP + protein L-histidine = ADP + protein N-phospho-L-histidine.</text>
        <dbReference type="EC" id="2.7.13.3"/>
    </reaction>
</comment>
<keyword evidence="3" id="KW-0175">Coiled coil</keyword>
<keyword evidence="4" id="KW-0812">Transmembrane</keyword>
<keyword evidence="4" id="KW-0472">Membrane</keyword>
<evidence type="ECO:0000313" key="6">
    <source>
        <dbReference type="EMBL" id="MEZ0474296.1"/>
    </source>
</evidence>
<sequence>MWNRISSWLRRAPISDAVDRRNAPVMQLLLLLYGVALPANWAWHLASRPIPEGWTIVLVLDLTTAALALFSVVLIRRGNFRLAIKLFVGALLASLALAYHKLGAHAQLIDQVSVILTLVISGLVLGRRALWTVFGLLLVVFTIGFVADATNTAQTAQWIRNSLRNAPSLVLSYLLITILLDRTLTALRESLAESNARRHELQLEMAERERAQAQLVHAQKMEASGRLASGVAHDFNHILDVILGFSAQRHRLPEDAGLAGQNAALADSLEGVEIAARRGTAITRKLLSFSRKDAPRPEVFDAGHALRELQPMLRQLFPPDVRLALEGDADPAPVRMDRSEFDLMILNIAANARDAMPAQGRFRIRIARTAGNRITIALTDNGEGMQAAVMARIFEPFFSTKSAAEGTGLGLAVIRDLVQAAGGSISVDSAPGTGTTFTIALPQARTETSDAGVIPEAAVLGPLAR</sequence>
<dbReference type="InterPro" id="IPR036890">
    <property type="entry name" value="HATPase_C_sf"/>
</dbReference>
<dbReference type="PROSITE" id="PS50109">
    <property type="entry name" value="HIS_KIN"/>
    <property type="match status" value="1"/>
</dbReference>
<feature type="domain" description="Histidine kinase" evidence="5">
    <location>
        <begin position="230"/>
        <end position="445"/>
    </location>
</feature>
<evidence type="ECO:0000256" key="4">
    <source>
        <dbReference type="SAM" id="Phobius"/>
    </source>
</evidence>
<feature type="transmembrane region" description="Helical" evidence="4">
    <location>
        <begin position="130"/>
        <end position="147"/>
    </location>
</feature>
<gene>
    <name evidence="6" type="ORF">AB6713_06650</name>
</gene>
<dbReference type="EMBL" id="JBFWIC010000006">
    <property type="protein sequence ID" value="MEZ0474296.1"/>
    <property type="molecule type" value="Genomic_DNA"/>
</dbReference>
<dbReference type="GO" id="GO:0016301">
    <property type="term" value="F:kinase activity"/>
    <property type="evidence" value="ECO:0007669"/>
    <property type="project" value="UniProtKB-KW"/>
</dbReference>
<dbReference type="RefSeq" id="WP_370561911.1">
    <property type="nucleotide sequence ID" value="NZ_JBFWIB010000001.1"/>
</dbReference>
<organism evidence="6 7">
    <name type="scientific">Luteimonas salinilitoris</name>
    <dbReference type="NCBI Taxonomy" id="3237697"/>
    <lineage>
        <taxon>Bacteria</taxon>
        <taxon>Pseudomonadati</taxon>
        <taxon>Pseudomonadota</taxon>
        <taxon>Gammaproteobacteria</taxon>
        <taxon>Lysobacterales</taxon>
        <taxon>Lysobacteraceae</taxon>
        <taxon>Luteimonas</taxon>
    </lineage>
</organism>
<feature type="transmembrane region" description="Helical" evidence="4">
    <location>
        <begin position="53"/>
        <end position="75"/>
    </location>
</feature>
<feature type="transmembrane region" description="Helical" evidence="4">
    <location>
        <begin position="108"/>
        <end position="125"/>
    </location>
</feature>
<dbReference type="Gene3D" id="1.10.287.130">
    <property type="match status" value="1"/>
</dbReference>
<evidence type="ECO:0000259" key="5">
    <source>
        <dbReference type="PROSITE" id="PS50109"/>
    </source>
</evidence>
<dbReference type="InterPro" id="IPR003594">
    <property type="entry name" value="HATPase_dom"/>
</dbReference>
<keyword evidence="6" id="KW-0418">Kinase</keyword>
<evidence type="ECO:0000256" key="1">
    <source>
        <dbReference type="ARBA" id="ARBA00000085"/>
    </source>
</evidence>
<protein>
    <recommendedName>
        <fullName evidence="2">histidine kinase</fullName>
        <ecNumber evidence="2">2.7.13.3</ecNumber>
    </recommendedName>
</protein>
<comment type="caution">
    <text evidence="6">The sequence shown here is derived from an EMBL/GenBank/DDBJ whole genome shotgun (WGS) entry which is preliminary data.</text>
</comment>
<dbReference type="Gene3D" id="3.30.565.10">
    <property type="entry name" value="Histidine kinase-like ATPase, C-terminal domain"/>
    <property type="match status" value="1"/>
</dbReference>